<feature type="region of interest" description="Disordered" evidence="1">
    <location>
        <begin position="1"/>
        <end position="21"/>
    </location>
</feature>
<dbReference type="EMBL" id="BART01041508">
    <property type="protein sequence ID" value="GAH26507.1"/>
    <property type="molecule type" value="Genomic_DNA"/>
</dbReference>
<evidence type="ECO:0000256" key="1">
    <source>
        <dbReference type="SAM" id="MobiDB-lite"/>
    </source>
</evidence>
<organism evidence="2">
    <name type="scientific">marine sediment metagenome</name>
    <dbReference type="NCBI Taxonomy" id="412755"/>
    <lineage>
        <taxon>unclassified sequences</taxon>
        <taxon>metagenomes</taxon>
        <taxon>ecological metagenomes</taxon>
    </lineage>
</organism>
<gene>
    <name evidence="2" type="ORF">S01H4_66743</name>
</gene>
<reference evidence="2" key="1">
    <citation type="journal article" date="2014" name="Front. Microbiol.">
        <title>High frequency of phylogenetically diverse reductive dehalogenase-homologous genes in deep subseafloor sedimentary metagenomes.</title>
        <authorList>
            <person name="Kawai M."/>
            <person name="Futagami T."/>
            <person name="Toyoda A."/>
            <person name="Takaki Y."/>
            <person name="Nishi S."/>
            <person name="Hori S."/>
            <person name="Arai W."/>
            <person name="Tsubouchi T."/>
            <person name="Morono Y."/>
            <person name="Uchiyama I."/>
            <person name="Ito T."/>
            <person name="Fujiyama A."/>
            <person name="Inagaki F."/>
            <person name="Takami H."/>
        </authorList>
    </citation>
    <scope>NUCLEOTIDE SEQUENCE</scope>
    <source>
        <strain evidence="2">Expedition CK06-06</strain>
    </source>
</reference>
<evidence type="ECO:0000313" key="2">
    <source>
        <dbReference type="EMBL" id="GAH26507.1"/>
    </source>
</evidence>
<comment type="caution">
    <text evidence="2">The sequence shown here is derived from an EMBL/GenBank/DDBJ whole genome shotgun (WGS) entry which is preliminary data.</text>
</comment>
<sequence length="37" mass="4238">MVNIFLAPRSGEQSTGNFQKTIEDGYKKEDINNYLSE</sequence>
<feature type="non-terminal residue" evidence="2">
    <location>
        <position position="37"/>
    </location>
</feature>
<name>X1E1X0_9ZZZZ</name>
<proteinExistence type="predicted"/>
<accession>X1E1X0</accession>
<feature type="compositionally biased region" description="Polar residues" evidence="1">
    <location>
        <begin position="11"/>
        <end position="20"/>
    </location>
</feature>
<dbReference type="AlphaFoldDB" id="X1E1X0"/>
<protein>
    <submittedName>
        <fullName evidence="2">Uncharacterized protein</fullName>
    </submittedName>
</protein>